<keyword evidence="4" id="KW-0862">Zinc</keyword>
<dbReference type="PANTHER" id="PTHR45865:SF1">
    <property type="entry name" value="E3 UBIQUITIN-PROTEIN LIGASE SHPRH"/>
    <property type="match status" value="1"/>
</dbReference>
<dbReference type="InterPro" id="IPR014001">
    <property type="entry name" value="Helicase_ATP-bd"/>
</dbReference>
<dbReference type="GO" id="GO:0005524">
    <property type="term" value="F:ATP binding"/>
    <property type="evidence" value="ECO:0007669"/>
    <property type="project" value="InterPro"/>
</dbReference>
<comment type="caution">
    <text evidence="10">The sequence shown here is derived from an EMBL/GenBank/DDBJ whole genome shotgun (WGS) entry which is preliminary data.</text>
</comment>
<dbReference type="Gene3D" id="3.40.50.10810">
    <property type="entry name" value="Tandem AAA-ATPase domain"/>
    <property type="match status" value="1"/>
</dbReference>
<dbReference type="OrthoDB" id="19575at2759"/>
<evidence type="ECO:0000256" key="3">
    <source>
        <dbReference type="ARBA" id="ARBA00022801"/>
    </source>
</evidence>
<evidence type="ECO:0008006" key="12">
    <source>
        <dbReference type="Google" id="ProtNLM"/>
    </source>
</evidence>
<evidence type="ECO:0000256" key="2">
    <source>
        <dbReference type="ARBA" id="ARBA00022771"/>
    </source>
</evidence>
<dbReference type="Gene3D" id="3.30.40.10">
    <property type="entry name" value="Zinc/RING finger domain, C3HC4 (zinc finger)"/>
    <property type="match status" value="2"/>
</dbReference>
<dbReference type="PROSITE" id="PS51194">
    <property type="entry name" value="HELICASE_CTER"/>
    <property type="match status" value="1"/>
</dbReference>
<feature type="region of interest" description="Disordered" evidence="7">
    <location>
        <begin position="1"/>
        <end position="132"/>
    </location>
</feature>
<dbReference type="SUPFAM" id="SSF52540">
    <property type="entry name" value="P-loop containing nucleoside triphosphate hydrolases"/>
    <property type="match status" value="2"/>
</dbReference>
<evidence type="ECO:0000256" key="7">
    <source>
        <dbReference type="SAM" id="MobiDB-lite"/>
    </source>
</evidence>
<evidence type="ECO:0000259" key="8">
    <source>
        <dbReference type="PROSITE" id="PS50089"/>
    </source>
</evidence>
<protein>
    <recommendedName>
        <fullName evidence="12">SNF2-related domain-containing protein</fullName>
    </recommendedName>
</protein>
<organism evidence="10 11">
    <name type="scientific">Polysphondylium violaceum</name>
    <dbReference type="NCBI Taxonomy" id="133409"/>
    <lineage>
        <taxon>Eukaryota</taxon>
        <taxon>Amoebozoa</taxon>
        <taxon>Evosea</taxon>
        <taxon>Eumycetozoa</taxon>
        <taxon>Dictyostelia</taxon>
        <taxon>Dictyosteliales</taxon>
        <taxon>Dictyosteliaceae</taxon>
        <taxon>Polysphondylium</taxon>
    </lineage>
</organism>
<dbReference type="GO" id="GO:0005634">
    <property type="term" value="C:nucleus"/>
    <property type="evidence" value="ECO:0007669"/>
    <property type="project" value="TreeGrafter"/>
</dbReference>
<dbReference type="InterPro" id="IPR017907">
    <property type="entry name" value="Znf_RING_CS"/>
</dbReference>
<dbReference type="InterPro" id="IPR001650">
    <property type="entry name" value="Helicase_C-like"/>
</dbReference>
<keyword evidence="1" id="KW-0479">Metal-binding</keyword>
<feature type="region of interest" description="Disordered" evidence="7">
    <location>
        <begin position="346"/>
        <end position="395"/>
    </location>
</feature>
<dbReference type="InterPro" id="IPR011011">
    <property type="entry name" value="Znf_FYVE_PHD"/>
</dbReference>
<name>A0A8J4PLD5_9MYCE</name>
<feature type="compositionally biased region" description="Polar residues" evidence="7">
    <location>
        <begin position="52"/>
        <end position="78"/>
    </location>
</feature>
<dbReference type="Pfam" id="PF00271">
    <property type="entry name" value="Helicase_C"/>
    <property type="match status" value="1"/>
</dbReference>
<dbReference type="InterPro" id="IPR013083">
    <property type="entry name" value="Znf_RING/FYVE/PHD"/>
</dbReference>
<accession>A0A8J4PLD5</accession>
<keyword evidence="3" id="KW-0378">Hydrolase</keyword>
<dbReference type="PROSITE" id="PS00518">
    <property type="entry name" value="ZF_RING_1"/>
    <property type="match status" value="1"/>
</dbReference>
<keyword evidence="11" id="KW-1185">Reference proteome</keyword>
<evidence type="ECO:0000256" key="4">
    <source>
        <dbReference type="ARBA" id="ARBA00022833"/>
    </source>
</evidence>
<dbReference type="PANTHER" id="PTHR45865">
    <property type="entry name" value="E3 UBIQUITIN-PROTEIN LIGASE SHPRH FAMILY MEMBER"/>
    <property type="match status" value="1"/>
</dbReference>
<dbReference type="Pfam" id="PF21325">
    <property type="entry name" value="SHPRH_helical-1st"/>
    <property type="match status" value="1"/>
</dbReference>
<evidence type="ECO:0000259" key="9">
    <source>
        <dbReference type="PROSITE" id="PS51194"/>
    </source>
</evidence>
<sequence>MDSNNTTTPIKTRRSVAIDIDHSSSDNSNNSNNSSNSSNSSNNNSNNTNKSINGDTSGNSIDNNNMDTRIDVDNNTTQNKRKRGAPPKKLSSSQINEKSFFHSNEEQSISISPSPPKPTPVTTKKGAKKKSKVADVVEIDLDNPPKIIKLITRKKYLTGILSNISNNEIDIDTITTTTTTTSNNTTTTTTTTASNNKLLVGSLTINSEYLTQDKVYLFHYNDNTSNGFFTDLKKNSLAEFTIDCPSTVFKSILNLYSKDVIDLKLIKHNLVNQDNSNDENSNNLNIALQVYLINESFIENPNATTTNRNHLFSAFKIVLNYFLNTGGVGREFDLKNRLDNSNDEQVDLNNSIDLDDSNNNNISNDGQDLEMNQDDKEINNNSNQDNDDDDDNQREKESLNDISVDIFIDQEQDKIRPFDANEFYEILKMKGFQEISKEKIASNIIATLKRYQLRTVNWMLNRELNPNIMVNEDQDREKIHPLWSKFNLNGVVFYYNEYTGVLTKNPVVYKDEDFQLHGGILADEPGVGKTVEFLGLLVANKSGVNEPNIIRKPLPPVKAVVKKESKEEFKVKEEIDEDGEIIACCCGRDYKSHGFGIWCQCDACQRWQFVACVGSRYKASNQLYFCTFCTQVKRVKSPAQKVDEKDRWDTQTLVESRATLIVAPSPIFNQWSEEIKKHTKDLKVFEYQGIFKTPVTPYQLADYDIVLTTYDALSTDASYMDQTSAGTVLRYVTIDPPKTPLKCVKWWRICLDEAQMVENSHSNYKKLINVVECVNRWCLTGTPIQKGLDDLFGLFEFLAIKPYNDRFWWTKAIAEKYAQGDVKTRTQFHTITQSVMLRNAKSDIADELSLPVQHDKDTKLLRFSMVESHYYTKKAQECSLEARQLFQKYFKRSSISSLDISKILHPLLVLRQICQHPQIGAKGARSLEKNTMTMDQLLERLIEKSSIETKLSQRSVVHAFCCLAAAQLIKNNHDQAIAFYREALDLVEQNRIHFRADWFQELHIFYNLNDIVKMGRYTLTSARDQTYIREYETLKSSYVYSKKLQMEDNLATFKDTNDKISAQLDLITLWWNKSLKLALKLESGKAKKKDKDQDQAENSGGSSNGYFEKPLESLLTKIDRDLYVADNISRKESIAKDIKSIENVETILNKHHNALINSRHQLLNSLLPLTTSFSDSDVQVSLNCSNCRNRNGKAVCPHCICLESISLLRDKLYLPQRKSNRNNKISNSNSNENINNNMFGYENLLTQEANRFVEDLAKDVTTNQGSEIEKILRTLAGYIRSYDKNLFKEAEEYLKLWKLLKQELKEASRLWSTSKNYLNSFDEVDSAIIRIRLKYPGEVLEPHELQFKLNPIEVDPFIERFEIEKKKSTESLKNTLGQLTYLKGLKDKNKDEGKDQDANSTCVICQEPMDNDVVMLLCGHSFCYECIKFMIDKNPLAGTIQCPVCRTRLNISEISYISKAQEPEAPREPVPEDQINTNLYDLQRDPSIEIKGSFGTKIEAILYTLIGIQRQSVEKTGTVDKVIIFSQWSDVLKIISIALSENNIKFARSDQAGQSGFHLAINSFRKDSSVNVLLLLTAKGANGLNLIEATHIFIVEPLLNPAVELQAINRVHRFGQEKETFIHRFIIKNTIEEKVVQMNKRKEKELLGWKLPSNKDNNILSKDDIEFLIDN</sequence>
<dbReference type="GO" id="GO:0006974">
    <property type="term" value="P:DNA damage response"/>
    <property type="evidence" value="ECO:0007669"/>
    <property type="project" value="TreeGrafter"/>
</dbReference>
<dbReference type="Pfam" id="PF00176">
    <property type="entry name" value="SNF2-rel_dom"/>
    <property type="match status" value="1"/>
</dbReference>
<feature type="repeat" description="TPR" evidence="6">
    <location>
        <begin position="957"/>
        <end position="990"/>
    </location>
</feature>
<feature type="compositionally biased region" description="Polar residues" evidence="7">
    <location>
        <begin position="1"/>
        <end position="10"/>
    </location>
</feature>
<dbReference type="InterPro" id="IPR000330">
    <property type="entry name" value="SNF2_N"/>
</dbReference>
<dbReference type="SUPFAM" id="SSF57850">
    <property type="entry name" value="RING/U-box"/>
    <property type="match status" value="1"/>
</dbReference>
<proteinExistence type="predicted"/>
<evidence type="ECO:0000313" key="10">
    <source>
        <dbReference type="EMBL" id="KAF2069113.1"/>
    </source>
</evidence>
<dbReference type="Proteomes" id="UP000695562">
    <property type="component" value="Unassembled WGS sequence"/>
</dbReference>
<dbReference type="InterPro" id="IPR019734">
    <property type="entry name" value="TPR_rpt"/>
</dbReference>
<evidence type="ECO:0000256" key="1">
    <source>
        <dbReference type="ARBA" id="ARBA00022723"/>
    </source>
</evidence>
<dbReference type="EMBL" id="AJWJ01000744">
    <property type="protein sequence ID" value="KAF2069113.1"/>
    <property type="molecule type" value="Genomic_DNA"/>
</dbReference>
<dbReference type="GO" id="GO:0016787">
    <property type="term" value="F:hydrolase activity"/>
    <property type="evidence" value="ECO:0007669"/>
    <property type="project" value="UniProtKB-KW"/>
</dbReference>
<dbReference type="PROSITE" id="PS50005">
    <property type="entry name" value="TPR"/>
    <property type="match status" value="1"/>
</dbReference>
<dbReference type="InterPro" id="IPR048686">
    <property type="entry name" value="SHPRH_helical_1st"/>
</dbReference>
<feature type="compositionally biased region" description="Low complexity" evidence="7">
    <location>
        <begin position="25"/>
        <end position="51"/>
    </location>
</feature>
<evidence type="ECO:0000256" key="6">
    <source>
        <dbReference type="PROSITE-ProRule" id="PRU00339"/>
    </source>
</evidence>
<dbReference type="SMART" id="SM00487">
    <property type="entry name" value="DEXDc"/>
    <property type="match status" value="1"/>
</dbReference>
<evidence type="ECO:0000313" key="11">
    <source>
        <dbReference type="Proteomes" id="UP000695562"/>
    </source>
</evidence>
<dbReference type="InterPro" id="IPR001841">
    <property type="entry name" value="Znf_RING"/>
</dbReference>
<keyword evidence="6" id="KW-0802">TPR repeat</keyword>
<dbReference type="GO" id="GO:0008270">
    <property type="term" value="F:zinc ion binding"/>
    <property type="evidence" value="ECO:0007669"/>
    <property type="project" value="UniProtKB-KW"/>
</dbReference>
<dbReference type="Gene3D" id="3.40.50.300">
    <property type="entry name" value="P-loop containing nucleotide triphosphate hydrolases"/>
    <property type="match status" value="1"/>
</dbReference>
<dbReference type="InterPro" id="IPR027417">
    <property type="entry name" value="P-loop_NTPase"/>
</dbReference>
<dbReference type="GO" id="GO:0000209">
    <property type="term" value="P:protein polyubiquitination"/>
    <property type="evidence" value="ECO:0007669"/>
    <property type="project" value="TreeGrafter"/>
</dbReference>
<reference evidence="10" key="1">
    <citation type="submission" date="2020-01" db="EMBL/GenBank/DDBJ databases">
        <title>Development of genomics and gene disruption for Polysphondylium violaceum indicates a role for the polyketide synthase stlB in stalk morphogenesis.</title>
        <authorList>
            <person name="Narita B."/>
            <person name="Kawabe Y."/>
            <person name="Kin K."/>
            <person name="Saito T."/>
            <person name="Gibbs R."/>
            <person name="Kuspa A."/>
            <person name="Muzny D."/>
            <person name="Queller D."/>
            <person name="Richards S."/>
            <person name="Strassman J."/>
            <person name="Sucgang R."/>
            <person name="Worley K."/>
            <person name="Schaap P."/>
        </authorList>
    </citation>
    <scope>NUCLEOTIDE SEQUENCE</scope>
    <source>
        <strain evidence="10">QSvi11</strain>
    </source>
</reference>
<dbReference type="InterPro" id="IPR052583">
    <property type="entry name" value="ATP-helicase/E3_Ub-Ligase"/>
</dbReference>
<dbReference type="CDD" id="cd18793">
    <property type="entry name" value="SF2_C_SNF"/>
    <property type="match status" value="1"/>
</dbReference>
<dbReference type="CDD" id="cd15517">
    <property type="entry name" value="PHD_TCF19_like"/>
    <property type="match status" value="1"/>
</dbReference>
<dbReference type="InterPro" id="IPR049730">
    <property type="entry name" value="SNF2/RAD54-like_C"/>
</dbReference>
<feature type="domain" description="RING-type" evidence="8">
    <location>
        <begin position="1402"/>
        <end position="1446"/>
    </location>
</feature>
<dbReference type="Pfam" id="PF13639">
    <property type="entry name" value="zf-RING_2"/>
    <property type="match status" value="1"/>
</dbReference>
<dbReference type="InterPro" id="IPR038718">
    <property type="entry name" value="SNF2-like_sf"/>
</dbReference>
<keyword evidence="2 5" id="KW-0863">Zinc-finger</keyword>
<dbReference type="GO" id="GO:0061630">
    <property type="term" value="F:ubiquitin protein ligase activity"/>
    <property type="evidence" value="ECO:0007669"/>
    <property type="project" value="TreeGrafter"/>
</dbReference>
<dbReference type="SMART" id="SM00028">
    <property type="entry name" value="TPR"/>
    <property type="match status" value="1"/>
</dbReference>
<dbReference type="SMART" id="SM00490">
    <property type="entry name" value="HELICc"/>
    <property type="match status" value="1"/>
</dbReference>
<feature type="compositionally biased region" description="Low complexity" evidence="7">
    <location>
        <begin position="347"/>
        <end position="365"/>
    </location>
</feature>
<gene>
    <name evidence="10" type="ORF">CYY_009566</name>
</gene>
<dbReference type="PROSITE" id="PS50089">
    <property type="entry name" value="ZF_RING_2"/>
    <property type="match status" value="1"/>
</dbReference>
<feature type="domain" description="Helicase C-terminal" evidence="9">
    <location>
        <begin position="1500"/>
        <end position="1666"/>
    </location>
</feature>
<dbReference type="SUPFAM" id="SSF57903">
    <property type="entry name" value="FYVE/PHD zinc finger"/>
    <property type="match status" value="1"/>
</dbReference>
<evidence type="ECO:0000256" key="5">
    <source>
        <dbReference type="PROSITE-ProRule" id="PRU00175"/>
    </source>
</evidence>
<dbReference type="SMART" id="SM00184">
    <property type="entry name" value="RING"/>
    <property type="match status" value="1"/>
</dbReference>